<comment type="caution">
    <text evidence="1">The sequence shown here is derived from an EMBL/GenBank/DDBJ whole genome shotgun (WGS) entry which is preliminary data.</text>
</comment>
<evidence type="ECO:0000313" key="2">
    <source>
        <dbReference type="Proteomes" id="UP000660380"/>
    </source>
</evidence>
<sequence>MEASGDKSKIKIVGGSDLCRIAFWQWVFTRIEVKRCRLDNEIGAALGAQLDAEKAAGRPVRLVRSRISAKAAKLLFRELVKQLNDYTT</sequence>
<name>A0ABR8H1T8_9CYAN</name>
<protein>
    <submittedName>
        <fullName evidence="1">Uncharacterized protein</fullName>
    </submittedName>
</protein>
<evidence type="ECO:0000313" key="1">
    <source>
        <dbReference type="EMBL" id="MBD2609413.1"/>
    </source>
</evidence>
<reference evidence="1 2" key="1">
    <citation type="journal article" date="2020" name="ISME J.">
        <title>Comparative genomics reveals insights into cyanobacterial evolution and habitat adaptation.</title>
        <authorList>
            <person name="Chen M.Y."/>
            <person name="Teng W.K."/>
            <person name="Zhao L."/>
            <person name="Hu C.X."/>
            <person name="Zhou Y.K."/>
            <person name="Han B.P."/>
            <person name="Song L.R."/>
            <person name="Shu W.S."/>
        </authorList>
    </citation>
    <scope>NUCLEOTIDE SEQUENCE [LARGE SCALE GENOMIC DNA]</scope>
    <source>
        <strain evidence="1 2">FACHB-248</strain>
    </source>
</reference>
<keyword evidence="2" id="KW-1185">Reference proteome</keyword>
<dbReference type="Proteomes" id="UP000660380">
    <property type="component" value="Unassembled WGS sequence"/>
</dbReference>
<organism evidence="1 2">
    <name type="scientific">Scytonema hofmannii FACHB-248</name>
    <dbReference type="NCBI Taxonomy" id="1842502"/>
    <lineage>
        <taxon>Bacteria</taxon>
        <taxon>Bacillati</taxon>
        <taxon>Cyanobacteriota</taxon>
        <taxon>Cyanophyceae</taxon>
        <taxon>Nostocales</taxon>
        <taxon>Scytonemataceae</taxon>
        <taxon>Scytonema</taxon>
    </lineage>
</organism>
<accession>A0ABR8H1T8</accession>
<gene>
    <name evidence="1" type="ORF">H6G81_34220</name>
</gene>
<proteinExistence type="predicted"/>
<dbReference type="EMBL" id="JACJTA010000153">
    <property type="protein sequence ID" value="MBD2609413.1"/>
    <property type="molecule type" value="Genomic_DNA"/>
</dbReference>